<dbReference type="GO" id="GO:0016779">
    <property type="term" value="F:nucleotidyltransferase activity"/>
    <property type="evidence" value="ECO:0007669"/>
    <property type="project" value="UniProtKB-KW"/>
</dbReference>
<dbReference type="InterPro" id="IPR036977">
    <property type="entry name" value="DNA_primase_Znf_CHC2"/>
</dbReference>
<comment type="similarity">
    <text evidence="12 13">Belongs to the DnaG primase family.</text>
</comment>
<dbReference type="Gene3D" id="3.40.1360.10">
    <property type="match status" value="1"/>
</dbReference>
<dbReference type="EC" id="2.7.7.101" evidence="12"/>
<evidence type="ECO:0000256" key="4">
    <source>
        <dbReference type="ARBA" id="ARBA00022695"/>
    </source>
</evidence>
<dbReference type="PROSITE" id="PS50880">
    <property type="entry name" value="TOPRIM"/>
    <property type="match status" value="1"/>
</dbReference>
<keyword evidence="6 12" id="KW-0479">Metal-binding</keyword>
<comment type="cofactor">
    <cofactor evidence="12 13">
        <name>Zn(2+)</name>
        <dbReference type="ChEBI" id="CHEBI:29105"/>
    </cofactor>
    <text evidence="12 13">Binds 1 zinc ion per monomer.</text>
</comment>
<comment type="domain">
    <text evidence="12">Contains an N-terminal zinc-binding domain, a central core domain that contains the primase activity, and a C-terminal DnaB-binding domain.</text>
</comment>
<feature type="domain" description="Toprim" evidence="15">
    <location>
        <begin position="255"/>
        <end position="337"/>
    </location>
</feature>
<comment type="subunit">
    <text evidence="12">Monomer. Interacts with DnaB.</text>
</comment>
<feature type="region of interest" description="Disordered" evidence="14">
    <location>
        <begin position="425"/>
        <end position="459"/>
    </location>
</feature>
<sequence>MSLSPQWLDELRARTTLSTLIGKTIKVQKAGREYKACCPFHNEKTPSFTINDEKGFYHCFGCGAHGDAIRWMTDQRGLPFLDAVKELAAAAGMEVPAPDPRAAKRAEKARSLHDVTAAAQGWFEAQLAGQEGTQATAYLARRGISDATRRSFGLGYAPDSRGRLKAALHEFPEDMLVESGMLIQPEDGNRDSYDRFRGRLMIPIRDQRGRVIAFGGRILGPGEPKYLNSPETPLFDKGRTLYNLDKAAPAARKAGRLIVVEGYMDVIMMAQAGICETVAPLGTALTEAQIEKLWTMVETPLLCFDGDAAGQRAALRAAHRALPLLRPGHSLAFATLPAGQDPDDLIRSAGTRALEDVLSGAIPLVELIWRHEHEALPLDTPEARAGFKQRLAELCRTISDGDIRALYSRMFKERYDALFFAPRQTPSFGGQPARRPARDQRGGRWTPPPPPPTDEARAIGASGSDAMLLRAVIAGLLRFPEEILIHREALASLTLTDERLARLLDRLIEASDIQETVETERLLTILGDSEVYNMAKGLLRADALQFTFTRAETDRQRAQRDLAEAIAVIVAMPRIDAELAAVTRAMADQLDEAGFARQQSLRKLKADLAARVAELAQPPEE</sequence>
<keyword evidence="3 12" id="KW-0808">Transferase</keyword>
<dbReference type="HAMAP" id="MF_00974">
    <property type="entry name" value="DNA_primase_DnaG"/>
    <property type="match status" value="1"/>
</dbReference>
<evidence type="ECO:0000313" key="16">
    <source>
        <dbReference type="EMBL" id="MBB5986328.1"/>
    </source>
</evidence>
<keyword evidence="10 12" id="KW-0238">DNA-binding</keyword>
<dbReference type="InterPro" id="IPR013264">
    <property type="entry name" value="DNAG_N"/>
</dbReference>
<keyword evidence="9" id="KW-0460">Magnesium</keyword>
<evidence type="ECO:0000256" key="6">
    <source>
        <dbReference type="ARBA" id="ARBA00022723"/>
    </source>
</evidence>
<evidence type="ECO:0000256" key="11">
    <source>
        <dbReference type="ARBA" id="ARBA00023163"/>
    </source>
</evidence>
<dbReference type="InterPro" id="IPR034151">
    <property type="entry name" value="TOPRIM_DnaG_bac"/>
</dbReference>
<reference evidence="16 17" key="1">
    <citation type="submission" date="2020-08" db="EMBL/GenBank/DDBJ databases">
        <title>Exploring microbial biodiversity for novel pathways involved in the catabolism of aromatic compounds derived from lignin.</title>
        <authorList>
            <person name="Elkins J."/>
        </authorList>
    </citation>
    <scope>NUCLEOTIDE SEQUENCE [LARGE SCALE GENOMIC DNA]</scope>
    <source>
        <strain evidence="16 17">B1D3A</strain>
    </source>
</reference>
<dbReference type="EMBL" id="JACHKA010000001">
    <property type="protein sequence ID" value="MBB5986328.1"/>
    <property type="molecule type" value="Genomic_DNA"/>
</dbReference>
<dbReference type="NCBIfam" id="TIGR01391">
    <property type="entry name" value="dnaG"/>
    <property type="match status" value="1"/>
</dbReference>
<evidence type="ECO:0000256" key="2">
    <source>
        <dbReference type="ARBA" id="ARBA00022515"/>
    </source>
</evidence>
<dbReference type="SUPFAM" id="SSF56731">
    <property type="entry name" value="DNA primase core"/>
    <property type="match status" value="1"/>
</dbReference>
<dbReference type="Pfam" id="PF13662">
    <property type="entry name" value="Toprim_4"/>
    <property type="match status" value="1"/>
</dbReference>
<accession>A0ABR6NGC5</accession>
<dbReference type="Proteomes" id="UP001138540">
    <property type="component" value="Unassembled WGS sequence"/>
</dbReference>
<evidence type="ECO:0000313" key="17">
    <source>
        <dbReference type="Proteomes" id="UP001138540"/>
    </source>
</evidence>
<comment type="caution">
    <text evidence="16">The sequence shown here is derived from an EMBL/GenBank/DDBJ whole genome shotgun (WGS) entry which is preliminary data.</text>
</comment>
<dbReference type="RefSeq" id="WP_184153716.1">
    <property type="nucleotide sequence ID" value="NZ_JACHKA010000001.1"/>
</dbReference>
<dbReference type="InterPro" id="IPR030846">
    <property type="entry name" value="DnaG_bac"/>
</dbReference>
<evidence type="ECO:0000256" key="3">
    <source>
        <dbReference type="ARBA" id="ARBA00022679"/>
    </source>
</evidence>
<keyword evidence="8 12" id="KW-0862">Zinc</keyword>
<evidence type="ECO:0000256" key="1">
    <source>
        <dbReference type="ARBA" id="ARBA00022478"/>
    </source>
</evidence>
<keyword evidence="1 12" id="KW-0240">DNA-directed RNA polymerase</keyword>
<dbReference type="PANTHER" id="PTHR30313:SF2">
    <property type="entry name" value="DNA PRIMASE"/>
    <property type="match status" value="1"/>
</dbReference>
<dbReference type="InterPro" id="IPR037068">
    <property type="entry name" value="DNA_primase_core_N_sf"/>
</dbReference>
<dbReference type="Gene3D" id="3.90.980.10">
    <property type="entry name" value="DNA primase, catalytic core, N-terminal domain"/>
    <property type="match status" value="1"/>
</dbReference>
<dbReference type="Gene3D" id="3.90.580.10">
    <property type="entry name" value="Zinc finger, CHC2-type domain"/>
    <property type="match status" value="1"/>
</dbReference>
<dbReference type="InterPro" id="IPR006295">
    <property type="entry name" value="DNA_primase_DnaG"/>
</dbReference>
<feature type="zinc finger region" description="CHC2-type" evidence="12">
    <location>
        <begin position="38"/>
        <end position="62"/>
    </location>
</feature>
<gene>
    <name evidence="12" type="primary">dnaG</name>
    <name evidence="16" type="ORF">HNP60_002302</name>
</gene>
<dbReference type="SMART" id="SM00493">
    <property type="entry name" value="TOPRIM"/>
    <property type="match status" value="1"/>
</dbReference>
<evidence type="ECO:0000256" key="12">
    <source>
        <dbReference type="HAMAP-Rule" id="MF_00974"/>
    </source>
</evidence>
<evidence type="ECO:0000256" key="9">
    <source>
        <dbReference type="ARBA" id="ARBA00022842"/>
    </source>
</evidence>
<comment type="catalytic activity">
    <reaction evidence="12">
        <text>ssDNA + n NTP = ssDNA/pppN(pN)n-1 hybrid + (n-1) diphosphate.</text>
        <dbReference type="EC" id="2.7.7.101"/>
    </reaction>
</comment>
<evidence type="ECO:0000256" key="8">
    <source>
        <dbReference type="ARBA" id="ARBA00022833"/>
    </source>
</evidence>
<dbReference type="InterPro" id="IPR002694">
    <property type="entry name" value="Znf_CHC2"/>
</dbReference>
<dbReference type="SUPFAM" id="SSF57783">
    <property type="entry name" value="Zinc beta-ribbon"/>
    <property type="match status" value="1"/>
</dbReference>
<keyword evidence="2 12" id="KW-0639">Primosome</keyword>
<dbReference type="PIRSF" id="PIRSF002811">
    <property type="entry name" value="DnaG"/>
    <property type="match status" value="1"/>
</dbReference>
<dbReference type="Pfam" id="PF01807">
    <property type="entry name" value="Zn_ribbon_DnaG"/>
    <property type="match status" value="1"/>
</dbReference>
<evidence type="ECO:0000256" key="14">
    <source>
        <dbReference type="SAM" id="MobiDB-lite"/>
    </source>
</evidence>
<dbReference type="Pfam" id="PF08275">
    <property type="entry name" value="DNAG_N"/>
    <property type="match status" value="1"/>
</dbReference>
<dbReference type="InterPro" id="IPR050219">
    <property type="entry name" value="DnaG_primase"/>
</dbReference>
<name>A0ABR6NGC5_9SPHN</name>
<keyword evidence="7 12" id="KW-0863">Zinc-finger</keyword>
<evidence type="ECO:0000259" key="15">
    <source>
        <dbReference type="PROSITE" id="PS50880"/>
    </source>
</evidence>
<keyword evidence="4 12" id="KW-0548">Nucleotidyltransferase</keyword>
<proteinExistence type="inferred from homology"/>
<comment type="function">
    <text evidence="12 13">RNA polymerase that catalyzes the synthesis of short RNA molecules used as primers for DNA polymerase during DNA replication.</text>
</comment>
<keyword evidence="17" id="KW-1185">Reference proteome</keyword>
<evidence type="ECO:0000256" key="13">
    <source>
        <dbReference type="PIRNR" id="PIRNR002811"/>
    </source>
</evidence>
<keyword evidence="5 12" id="KW-0235">DNA replication</keyword>
<protein>
    <recommendedName>
        <fullName evidence="12 13">DNA primase</fullName>
        <ecNumber evidence="12">2.7.7.101</ecNumber>
    </recommendedName>
</protein>
<dbReference type="InterPro" id="IPR006171">
    <property type="entry name" value="TOPRIM_dom"/>
</dbReference>
<evidence type="ECO:0000256" key="5">
    <source>
        <dbReference type="ARBA" id="ARBA00022705"/>
    </source>
</evidence>
<dbReference type="CDD" id="cd03364">
    <property type="entry name" value="TOPRIM_DnaG_primases"/>
    <property type="match status" value="1"/>
</dbReference>
<keyword evidence="11 12" id="KW-0804">Transcription</keyword>
<dbReference type="SMART" id="SM00400">
    <property type="entry name" value="ZnF_CHCC"/>
    <property type="match status" value="1"/>
</dbReference>
<evidence type="ECO:0000256" key="10">
    <source>
        <dbReference type="ARBA" id="ARBA00023125"/>
    </source>
</evidence>
<organism evidence="16 17">
    <name type="scientific">Sphingobium lignivorans</name>
    <dbReference type="NCBI Taxonomy" id="2735886"/>
    <lineage>
        <taxon>Bacteria</taxon>
        <taxon>Pseudomonadati</taxon>
        <taxon>Pseudomonadota</taxon>
        <taxon>Alphaproteobacteria</taxon>
        <taxon>Sphingomonadales</taxon>
        <taxon>Sphingomonadaceae</taxon>
        <taxon>Sphingobium</taxon>
    </lineage>
</organism>
<dbReference type="PANTHER" id="PTHR30313">
    <property type="entry name" value="DNA PRIMASE"/>
    <property type="match status" value="1"/>
</dbReference>
<evidence type="ECO:0000256" key="7">
    <source>
        <dbReference type="ARBA" id="ARBA00022771"/>
    </source>
</evidence>